<dbReference type="EMBL" id="CAJVQC010002257">
    <property type="protein sequence ID" value="CAG8508381.1"/>
    <property type="molecule type" value="Genomic_DNA"/>
</dbReference>
<name>A0ACA9L373_9GLOM</name>
<gene>
    <name evidence="1" type="ORF">RPERSI_LOCUS2144</name>
</gene>
<organism evidence="1 2">
    <name type="scientific">Racocetra persica</name>
    <dbReference type="NCBI Taxonomy" id="160502"/>
    <lineage>
        <taxon>Eukaryota</taxon>
        <taxon>Fungi</taxon>
        <taxon>Fungi incertae sedis</taxon>
        <taxon>Mucoromycota</taxon>
        <taxon>Glomeromycotina</taxon>
        <taxon>Glomeromycetes</taxon>
        <taxon>Diversisporales</taxon>
        <taxon>Gigasporaceae</taxon>
        <taxon>Racocetra</taxon>
    </lineage>
</organism>
<evidence type="ECO:0000313" key="2">
    <source>
        <dbReference type="Proteomes" id="UP000789920"/>
    </source>
</evidence>
<protein>
    <submittedName>
        <fullName evidence="1">34807_t:CDS:1</fullName>
    </submittedName>
</protein>
<feature type="non-terminal residue" evidence="1">
    <location>
        <position position="1"/>
    </location>
</feature>
<dbReference type="Proteomes" id="UP000789920">
    <property type="component" value="Unassembled WGS sequence"/>
</dbReference>
<accession>A0ACA9L373</accession>
<comment type="caution">
    <text evidence="1">The sequence shown here is derived from an EMBL/GenBank/DDBJ whole genome shotgun (WGS) entry which is preliminary data.</text>
</comment>
<keyword evidence="2" id="KW-1185">Reference proteome</keyword>
<proteinExistence type="predicted"/>
<evidence type="ECO:0000313" key="1">
    <source>
        <dbReference type="EMBL" id="CAG8508381.1"/>
    </source>
</evidence>
<sequence>KEKEIAAAKLLDAVNEIAERGGAVAFGDEIDNVKRRCDKYEKKAAAAGQTPKEYKNYIIKLLEEAIQKNDNLVSLIKIKEERQANDREKSRIVDGIKDKKIEELERENKEKELRLKEAYRKDRNLEKKHKRWGSGFSIDLSTGNNTPSDRPSTPTTPSPIQKDSPTMDYVEDAVRGLRKKHEDEKAGLTKEYEEQIRALREKLEEANAKNERLNSVVEVDPDDYENLLNERDGYVDKVSNLEIQIEVLQEKLDELKRGAVANDPHPEEEEKKCNLIKDHHKELEAEIEELKEELSEKEVKIVALEDRINELENANNNNEQNKQEITDEKTTHEKIHGKAEKDYFKSARKSQKSEDKTKFAELLNLLNEAKENNKTVFIPVNNANSPDDDGTHWSLLVYESKKFYHFDSSGGTNYEYVEDTVKELLKQLGTKEE</sequence>
<reference evidence="1" key="1">
    <citation type="submission" date="2021-06" db="EMBL/GenBank/DDBJ databases">
        <authorList>
            <person name="Kallberg Y."/>
            <person name="Tangrot J."/>
            <person name="Rosling A."/>
        </authorList>
    </citation>
    <scope>NUCLEOTIDE SEQUENCE</scope>
    <source>
        <strain evidence="1">MA461A</strain>
    </source>
</reference>